<name>A0ABU7C670_9TELE</name>
<reference evidence="1 2" key="1">
    <citation type="submission" date="2021-07" db="EMBL/GenBank/DDBJ databases">
        <authorList>
            <person name="Palmer J.M."/>
        </authorList>
    </citation>
    <scope>NUCLEOTIDE SEQUENCE [LARGE SCALE GENOMIC DNA]</scope>
    <source>
        <strain evidence="1 2">AT_MEX2019</strain>
        <tissue evidence="1">Muscle</tissue>
    </source>
</reference>
<dbReference type="Proteomes" id="UP001345963">
    <property type="component" value="Unassembled WGS sequence"/>
</dbReference>
<dbReference type="EMBL" id="JAHUTI010079100">
    <property type="protein sequence ID" value="MED6257355.1"/>
    <property type="molecule type" value="Genomic_DNA"/>
</dbReference>
<comment type="caution">
    <text evidence="1">The sequence shown here is derived from an EMBL/GenBank/DDBJ whole genome shotgun (WGS) entry which is preliminary data.</text>
</comment>
<gene>
    <name evidence="1" type="ORF">ATANTOWER_020064</name>
</gene>
<keyword evidence="2" id="KW-1185">Reference proteome</keyword>
<proteinExistence type="predicted"/>
<evidence type="ECO:0000313" key="1">
    <source>
        <dbReference type="EMBL" id="MED6257355.1"/>
    </source>
</evidence>
<protein>
    <submittedName>
        <fullName evidence="1">Uncharacterized protein</fullName>
    </submittedName>
</protein>
<accession>A0ABU7C670</accession>
<evidence type="ECO:0000313" key="2">
    <source>
        <dbReference type="Proteomes" id="UP001345963"/>
    </source>
</evidence>
<organism evidence="1 2">
    <name type="scientific">Ataeniobius toweri</name>
    <dbReference type="NCBI Taxonomy" id="208326"/>
    <lineage>
        <taxon>Eukaryota</taxon>
        <taxon>Metazoa</taxon>
        <taxon>Chordata</taxon>
        <taxon>Craniata</taxon>
        <taxon>Vertebrata</taxon>
        <taxon>Euteleostomi</taxon>
        <taxon>Actinopterygii</taxon>
        <taxon>Neopterygii</taxon>
        <taxon>Teleostei</taxon>
        <taxon>Neoteleostei</taxon>
        <taxon>Acanthomorphata</taxon>
        <taxon>Ovalentaria</taxon>
        <taxon>Atherinomorphae</taxon>
        <taxon>Cyprinodontiformes</taxon>
        <taxon>Goodeidae</taxon>
        <taxon>Ataeniobius</taxon>
    </lineage>
</organism>
<sequence>MDLGFEVIDRASTWLETESFSGFNHRHCRHIKPDGKHFTSPQGHVLTEPKPYGQQQLKWTRRFFLVATNP</sequence>